<evidence type="ECO:0000256" key="1">
    <source>
        <dbReference type="SAM" id="MobiDB-lite"/>
    </source>
</evidence>
<gene>
    <name evidence="3" type="ORF">FIBSPDRAFT_1037710</name>
</gene>
<feature type="transmembrane region" description="Helical" evidence="2">
    <location>
        <begin position="139"/>
        <end position="165"/>
    </location>
</feature>
<dbReference type="OrthoDB" id="2552042at2759"/>
<feature type="transmembrane region" description="Helical" evidence="2">
    <location>
        <begin position="88"/>
        <end position="108"/>
    </location>
</feature>
<keyword evidence="2" id="KW-1133">Transmembrane helix</keyword>
<evidence type="ECO:0000256" key="2">
    <source>
        <dbReference type="SAM" id="Phobius"/>
    </source>
</evidence>
<keyword evidence="2" id="KW-0812">Transmembrane</keyword>
<feature type="transmembrane region" description="Helical" evidence="2">
    <location>
        <begin position="56"/>
        <end position="76"/>
    </location>
</feature>
<evidence type="ECO:0000313" key="4">
    <source>
        <dbReference type="Proteomes" id="UP000076532"/>
    </source>
</evidence>
<reference evidence="3 4" key="1">
    <citation type="journal article" date="2016" name="Mol. Biol. Evol.">
        <title>Comparative Genomics of Early-Diverging Mushroom-Forming Fungi Provides Insights into the Origins of Lignocellulose Decay Capabilities.</title>
        <authorList>
            <person name="Nagy L.G."/>
            <person name="Riley R."/>
            <person name="Tritt A."/>
            <person name="Adam C."/>
            <person name="Daum C."/>
            <person name="Floudas D."/>
            <person name="Sun H."/>
            <person name="Yadav J.S."/>
            <person name="Pangilinan J."/>
            <person name="Larsson K.H."/>
            <person name="Matsuura K."/>
            <person name="Barry K."/>
            <person name="Labutti K."/>
            <person name="Kuo R."/>
            <person name="Ohm R.A."/>
            <person name="Bhattacharya S.S."/>
            <person name="Shirouzu T."/>
            <person name="Yoshinaga Y."/>
            <person name="Martin F.M."/>
            <person name="Grigoriev I.V."/>
            <person name="Hibbett D.S."/>
        </authorList>
    </citation>
    <scope>NUCLEOTIDE SEQUENCE [LARGE SCALE GENOMIC DNA]</scope>
    <source>
        <strain evidence="3 4">CBS 109695</strain>
    </source>
</reference>
<dbReference type="STRING" id="436010.A0A166U314"/>
<accession>A0A166U314</accession>
<keyword evidence="4" id="KW-1185">Reference proteome</keyword>
<dbReference type="Proteomes" id="UP000076532">
    <property type="component" value="Unassembled WGS sequence"/>
</dbReference>
<feature type="region of interest" description="Disordered" evidence="1">
    <location>
        <begin position="264"/>
        <end position="303"/>
    </location>
</feature>
<sequence length="303" mass="32962">MAPNKAREYCCCAIPLVNAGIYTLLVEQLVFGVTAGTLAIATTSIVGASTPSFAKWIFAIVCYVAAALQLLGIIAVAQDKAITFRRFLTLHGIAVTALFAVSAAWVALSASRHSTSQSACLKSFFPNGTTSLGTTMCNIFPWVDVGIMGGMLVFFSLVHIYFYVVMSSYSNSQQRAHDDYAYGGETKALTNDIPMNNRMETLPLHDPLIAEGSYAGQRNMSGEYDHRRNNSGQSLSTVMAEPIQREYDQGSYLQRVPSTAYPATVYTQEPGPTPVYHDDYYSGEHGNSDLNRPLPSQPHPGES</sequence>
<evidence type="ECO:0000313" key="3">
    <source>
        <dbReference type="EMBL" id="KZP31259.1"/>
    </source>
</evidence>
<organism evidence="3 4">
    <name type="scientific">Athelia psychrophila</name>
    <dbReference type="NCBI Taxonomy" id="1759441"/>
    <lineage>
        <taxon>Eukaryota</taxon>
        <taxon>Fungi</taxon>
        <taxon>Dikarya</taxon>
        <taxon>Basidiomycota</taxon>
        <taxon>Agaricomycotina</taxon>
        <taxon>Agaricomycetes</taxon>
        <taxon>Agaricomycetidae</taxon>
        <taxon>Atheliales</taxon>
        <taxon>Atheliaceae</taxon>
        <taxon>Athelia</taxon>
    </lineage>
</organism>
<evidence type="ECO:0008006" key="5">
    <source>
        <dbReference type="Google" id="ProtNLM"/>
    </source>
</evidence>
<proteinExistence type="predicted"/>
<protein>
    <recommendedName>
        <fullName evidence="5">MARVEL domain-containing protein</fullName>
    </recommendedName>
</protein>
<feature type="transmembrane region" description="Helical" evidence="2">
    <location>
        <begin position="29"/>
        <end position="50"/>
    </location>
</feature>
<dbReference type="AlphaFoldDB" id="A0A166U314"/>
<dbReference type="EMBL" id="KV417490">
    <property type="protein sequence ID" value="KZP31259.1"/>
    <property type="molecule type" value="Genomic_DNA"/>
</dbReference>
<keyword evidence="2" id="KW-0472">Membrane</keyword>
<name>A0A166U314_9AGAM</name>